<keyword evidence="16" id="KW-1185">Reference proteome</keyword>
<feature type="region of interest" description="Disordered" evidence="9">
    <location>
        <begin position="1006"/>
        <end position="1037"/>
    </location>
</feature>
<feature type="domain" description="TmcA/NAT10 N-terminal" evidence="11">
    <location>
        <begin position="18"/>
        <end position="209"/>
    </location>
</feature>
<evidence type="ECO:0000259" key="10">
    <source>
        <dbReference type="Pfam" id="PF05127"/>
    </source>
</evidence>
<dbReference type="Gene3D" id="3.40.50.300">
    <property type="entry name" value="P-loop containing nucleotide triphosphate hydrolases"/>
    <property type="match status" value="1"/>
</dbReference>
<organism evidence="14 16">
    <name type="scientific">Durusdinium trenchii</name>
    <dbReference type="NCBI Taxonomy" id="1381693"/>
    <lineage>
        <taxon>Eukaryota</taxon>
        <taxon>Sar</taxon>
        <taxon>Alveolata</taxon>
        <taxon>Dinophyceae</taxon>
        <taxon>Suessiales</taxon>
        <taxon>Symbiodiniaceae</taxon>
        <taxon>Durusdinium</taxon>
    </lineage>
</organism>
<evidence type="ECO:0000256" key="4">
    <source>
        <dbReference type="ARBA" id="ARBA00022694"/>
    </source>
</evidence>
<sequence>AIKIAPAFNVMRKKVDGRVRTLVENGIKTHTRCMFVIVGDHGREQVVNLHFMVNKITNTKPSVLWCYKKELGFSTHKKKRMKQVKRMQKSGQLDPNVDDPFELFISSTNIRYCYYKDTEQVLGKTFGMCILQDFEALTPNLLCRVVETVQGGGMVILLLKTMDSLKQLYNLAMDAHHNLRTETHTDTEPRFNERLVLSLKDCPACLVVDDELNILPLSKHAKAVRPMEVDEEIQAGERPKTSNERELDELKETTADTQPIGPIVNVSKTLDQAKAVMSFVDAISEKTLNRTMALTAARGRGKSAALGLAVSAAVAYGYSNIFVTAPSPENLSTVFEFILKGFDALGMKEHQEYELVQAENPDLNKALVRVNIFKDHRQTVQYINPSDWQHLAQAELLIVDEAAAIPLPIVKKLLGPYLVLLASTVNGYEGTGRALSLKLIEDLKKKKGAGKTGSVGDRTMRELSLEEPIRYAPGDPIEAWLCQLLCLDAAQVPKLQLNTLPLPAQCSLFLVNRDALFSYHEASEKFLFKMMSLFVSSHYKNSPNDLLLMADAPAHHLLVLLPPIDEDSEQAELPEVLVAIQICVEGALSQETVKASLKRGLRPSGDLIPWTLTQHFLHDSFGQLSGVRVVRIATHPSLQRKGYASEALKQMIAWFEQKSRGGDSFAKPKSSKKQESKSGTTLHEEELAPREVPPLLEAVSEVPPPYELDYVGTSFGLTLELFEFWRRAGFRPVYLRQQPHAGTGEHSSILVRSLQPLEGEPRAAPILDHFVADFRLRFLRLLQGPFAKQPTRLALSVVDPLPADAAAAREENEENESTVESQEPLTAASLLQFLSRDDIHRLEQYGRNLVEYGLVLDIVPALATLYLSRRMPSVRLSTLQSAIMLAVGCQHRTFDEVAQEFNAPASQLLALFNKAMHKLSNHCKALLERQVEEEGEAEGLGGRAMKSGEVVEGGAFVKDSLKSDQKAAGQKVNKKLEEKRKELISTLTDERFAIAPSTEDFAEALQGTAPTGGVVSVKKKRQNDSDQAQSGKKRKSG</sequence>
<dbReference type="Pfam" id="PF05127">
    <property type="entry name" value="NAT10_TcmA_helicase"/>
    <property type="match status" value="1"/>
</dbReference>
<dbReference type="Gene3D" id="3.40.630.30">
    <property type="match status" value="1"/>
</dbReference>
<keyword evidence="2" id="KW-0698">rRNA processing</keyword>
<keyword evidence="3" id="KW-0808">Transferase</keyword>
<evidence type="ECO:0000259" key="13">
    <source>
        <dbReference type="Pfam" id="PF13725"/>
    </source>
</evidence>
<keyword evidence="8" id="KW-0012">Acyltransferase</keyword>
<dbReference type="EMBL" id="CAXAMM010011581">
    <property type="protein sequence ID" value="CAK9026572.1"/>
    <property type="molecule type" value="Genomic_DNA"/>
</dbReference>
<evidence type="ECO:0000256" key="8">
    <source>
        <dbReference type="ARBA" id="ARBA00023315"/>
    </source>
</evidence>
<dbReference type="Pfam" id="PF08351">
    <property type="entry name" value="TmcA_N"/>
    <property type="match status" value="1"/>
</dbReference>
<feature type="domain" description="Possible tRNA binding" evidence="13">
    <location>
        <begin position="767"/>
        <end position="1004"/>
    </location>
</feature>
<evidence type="ECO:0000256" key="9">
    <source>
        <dbReference type="SAM" id="MobiDB-lite"/>
    </source>
</evidence>
<evidence type="ECO:0000256" key="3">
    <source>
        <dbReference type="ARBA" id="ARBA00022679"/>
    </source>
</evidence>
<reference evidence="14 16" key="1">
    <citation type="submission" date="2024-02" db="EMBL/GenBank/DDBJ databases">
        <authorList>
            <person name="Chen Y."/>
            <person name="Shah S."/>
            <person name="Dougan E. K."/>
            <person name="Thang M."/>
            <person name="Chan C."/>
        </authorList>
    </citation>
    <scope>NUCLEOTIDE SEQUENCE [LARGE SCALE GENOMIC DNA]</scope>
</reference>
<dbReference type="Pfam" id="PF13725">
    <property type="entry name" value="tRNA_bind_2"/>
    <property type="match status" value="1"/>
</dbReference>
<evidence type="ECO:0000259" key="12">
    <source>
        <dbReference type="Pfam" id="PF13718"/>
    </source>
</evidence>
<evidence type="ECO:0000256" key="7">
    <source>
        <dbReference type="ARBA" id="ARBA00023242"/>
    </source>
</evidence>
<feature type="region of interest" description="Disordered" evidence="9">
    <location>
        <begin position="661"/>
        <end position="687"/>
    </location>
</feature>
<protein>
    <submittedName>
        <fullName evidence="14">RNA cytidine acetyltransferase (18S rRNA cytosine acetyltransferase) (Killer toxin-resistance protein 33) (Ribosomal RNA cytidine acetyltransferase 1)</fullName>
    </submittedName>
</protein>
<dbReference type="InterPro" id="IPR027417">
    <property type="entry name" value="P-loop_NTPase"/>
</dbReference>
<evidence type="ECO:0000256" key="2">
    <source>
        <dbReference type="ARBA" id="ARBA00022552"/>
    </source>
</evidence>
<dbReference type="InterPro" id="IPR013562">
    <property type="entry name" value="TmcA/NAT10_N"/>
</dbReference>
<proteinExistence type="inferred from homology"/>
<accession>A0ABP0KHV3</accession>
<dbReference type="Proteomes" id="UP001642464">
    <property type="component" value="Unassembled WGS sequence"/>
</dbReference>
<evidence type="ECO:0000313" key="15">
    <source>
        <dbReference type="EMBL" id="CAK9026572.1"/>
    </source>
</evidence>
<dbReference type="Pfam" id="PF13718">
    <property type="entry name" value="GNAT_acetyltr_2"/>
    <property type="match status" value="1"/>
</dbReference>
<keyword evidence="5" id="KW-0547">Nucleotide-binding</keyword>
<keyword evidence="6" id="KW-0067">ATP-binding</keyword>
<feature type="domain" description="TcmA/NAT10 helicase" evidence="10">
    <location>
        <begin position="294"/>
        <end position="488"/>
    </location>
</feature>
<dbReference type="EMBL" id="CAXAMM010011547">
    <property type="protein sequence ID" value="CAK9026414.1"/>
    <property type="molecule type" value="Genomic_DNA"/>
</dbReference>
<keyword evidence="7" id="KW-0539">Nucleus</keyword>
<dbReference type="InterPro" id="IPR033688">
    <property type="entry name" value="NAT10"/>
</dbReference>
<feature type="non-terminal residue" evidence="14">
    <location>
        <position position="1"/>
    </location>
</feature>
<feature type="domain" description="N-acetyltransferase" evidence="12">
    <location>
        <begin position="529"/>
        <end position="755"/>
    </location>
</feature>
<dbReference type="PANTHER" id="PTHR10925">
    <property type="entry name" value="N-ACETYLTRANSFERASE 10"/>
    <property type="match status" value="1"/>
</dbReference>
<evidence type="ECO:0000313" key="16">
    <source>
        <dbReference type="Proteomes" id="UP001642464"/>
    </source>
</evidence>
<dbReference type="CDD" id="cd04301">
    <property type="entry name" value="NAT_SF"/>
    <property type="match status" value="1"/>
</dbReference>
<dbReference type="Gene3D" id="3.40.50.11040">
    <property type="match status" value="1"/>
</dbReference>
<dbReference type="InterPro" id="IPR032672">
    <property type="entry name" value="TmcA/NAT10/Kre33"/>
</dbReference>
<comment type="subcellular location">
    <subcellularLocation>
        <location evidence="1">Nucleus</location>
        <location evidence="1">Nucleolus</location>
    </subcellularLocation>
</comment>
<dbReference type="PANTHER" id="PTHR10925:SF5">
    <property type="entry name" value="RNA CYTIDINE ACETYLTRANSFERASE"/>
    <property type="match status" value="1"/>
</dbReference>
<evidence type="ECO:0000256" key="5">
    <source>
        <dbReference type="ARBA" id="ARBA00022741"/>
    </source>
</evidence>
<dbReference type="InterPro" id="IPR027992">
    <property type="entry name" value="tRNA_bind_dom"/>
</dbReference>
<evidence type="ECO:0000313" key="14">
    <source>
        <dbReference type="EMBL" id="CAK9026414.1"/>
    </source>
</evidence>
<dbReference type="HAMAP" id="MF_03211">
    <property type="entry name" value="RNA_acetyltr_Nat10"/>
    <property type="match status" value="1"/>
</dbReference>
<evidence type="ECO:0000256" key="6">
    <source>
        <dbReference type="ARBA" id="ARBA00022840"/>
    </source>
</evidence>
<evidence type="ECO:0000256" key="1">
    <source>
        <dbReference type="ARBA" id="ARBA00004604"/>
    </source>
</evidence>
<comment type="caution">
    <text evidence="14">The sequence shown here is derived from an EMBL/GenBank/DDBJ whole genome shotgun (WGS) entry which is preliminary data.</text>
</comment>
<feature type="compositionally biased region" description="Basic and acidic residues" evidence="9">
    <location>
        <begin position="672"/>
        <end position="687"/>
    </location>
</feature>
<dbReference type="InterPro" id="IPR000182">
    <property type="entry name" value="GNAT_dom"/>
</dbReference>
<evidence type="ECO:0000259" key="11">
    <source>
        <dbReference type="Pfam" id="PF08351"/>
    </source>
</evidence>
<keyword evidence="4" id="KW-0819">tRNA processing</keyword>
<gene>
    <name evidence="14" type="ORF">SCF082_LOCUS17493</name>
    <name evidence="15" type="ORF">SCF082_LOCUS17561</name>
</gene>
<dbReference type="InterPro" id="IPR007807">
    <property type="entry name" value="TcmA/NAT10_helicase"/>
</dbReference>
<name>A0ABP0KHV3_9DINO</name>